<name>A0A5C0VGK6_9SPHI</name>
<feature type="chain" id="PRO_5022720667" evidence="1">
    <location>
        <begin position="28"/>
        <end position="419"/>
    </location>
</feature>
<proteinExistence type="predicted"/>
<reference evidence="2 3" key="1">
    <citation type="submission" date="2019-08" db="EMBL/GenBank/DDBJ databases">
        <title>Pedobacter sp. nov., isolated from Han river, South Korea.</title>
        <authorList>
            <person name="Lee D.-H."/>
            <person name="Kim Y.-S."/>
            <person name="Hwang E.-M."/>
            <person name="Le Tran T.C."/>
            <person name="Cha C.-J."/>
        </authorList>
    </citation>
    <scope>NUCLEOTIDE SEQUENCE [LARGE SCALE GENOMIC DNA]</scope>
    <source>
        <strain evidence="2 3">CJ43</strain>
    </source>
</reference>
<sequence length="419" mass="46601">MKKIYIKKAVLTALISCYALFSAIAQTQTYQQEADQVLLNLNKVEVTTGILYDRVFPLANLQNFQGLVTDDTTNTEHFHQAYYELYNAMLNNNGYQTPEALNNYLINHDQQNEHNIGLMMFNYNYLDTNAIKNNQLYSSGGLLYDNSNRSTSPWLQKTFFIATPLLPAESVIKTGEHTFNFDPNLILSNTPVNIASITVNFDDGYGDQQLYSNGGGSGGLQTFSIFSKVARFLTSRTFLVRLTVVLTNGQIYKSISTVRAKKEEPFKTIIDGCNGGEEINITGLPINASQYGGGLENAEGKAYIFYSNANCGTGKISKPIIFLDGFDPSNDRGVQQIYDEYVNTEIIFNNQQVKLGDKLRADGYDIIIFDYKDGGDFIEKNAMAVISLLQQLQFNFGTNTKEDYVLIGPSMGALVASSA</sequence>
<keyword evidence="3" id="KW-1185">Reference proteome</keyword>
<organism evidence="2 3">
    <name type="scientific">Pedobacter aquae</name>
    <dbReference type="NCBI Taxonomy" id="2605747"/>
    <lineage>
        <taxon>Bacteria</taxon>
        <taxon>Pseudomonadati</taxon>
        <taxon>Bacteroidota</taxon>
        <taxon>Sphingobacteriia</taxon>
        <taxon>Sphingobacteriales</taxon>
        <taxon>Sphingobacteriaceae</taxon>
        <taxon>Pedobacter</taxon>
    </lineage>
</organism>
<dbReference type="SUPFAM" id="SSF53474">
    <property type="entry name" value="alpha/beta-Hydrolases"/>
    <property type="match status" value="1"/>
</dbReference>
<protein>
    <submittedName>
        <fullName evidence="2">Uncharacterized protein</fullName>
    </submittedName>
</protein>
<accession>A0A5C0VGK6</accession>
<evidence type="ECO:0000313" key="3">
    <source>
        <dbReference type="Proteomes" id="UP000323653"/>
    </source>
</evidence>
<feature type="signal peptide" evidence="1">
    <location>
        <begin position="1"/>
        <end position="27"/>
    </location>
</feature>
<evidence type="ECO:0000313" key="2">
    <source>
        <dbReference type="EMBL" id="QEK51805.1"/>
    </source>
</evidence>
<dbReference type="EMBL" id="CP043329">
    <property type="protein sequence ID" value="QEK51805.1"/>
    <property type="molecule type" value="Genomic_DNA"/>
</dbReference>
<keyword evidence="1" id="KW-0732">Signal</keyword>
<dbReference type="Gene3D" id="3.40.50.1820">
    <property type="entry name" value="alpha/beta hydrolase"/>
    <property type="match status" value="1"/>
</dbReference>
<dbReference type="KEGG" id="pej:FYC62_09205"/>
<gene>
    <name evidence="2" type="ORF">FYC62_09205</name>
</gene>
<dbReference type="Proteomes" id="UP000323653">
    <property type="component" value="Chromosome"/>
</dbReference>
<dbReference type="InterPro" id="IPR029058">
    <property type="entry name" value="AB_hydrolase_fold"/>
</dbReference>
<evidence type="ECO:0000256" key="1">
    <source>
        <dbReference type="SAM" id="SignalP"/>
    </source>
</evidence>
<dbReference type="AlphaFoldDB" id="A0A5C0VGK6"/>
<dbReference type="RefSeq" id="WP_149074720.1">
    <property type="nucleotide sequence ID" value="NZ_CP043329.1"/>
</dbReference>